<comment type="caution">
    <text evidence="3">The sequence shown here is derived from an EMBL/GenBank/DDBJ whole genome shotgun (WGS) entry which is preliminary data.</text>
</comment>
<evidence type="ECO:0000259" key="1">
    <source>
        <dbReference type="Pfam" id="PF01408"/>
    </source>
</evidence>
<name>A0A5J5IEB3_9BACT</name>
<dbReference type="Proteomes" id="UP000326903">
    <property type="component" value="Unassembled WGS sequence"/>
</dbReference>
<dbReference type="SUPFAM" id="SSF51735">
    <property type="entry name" value="NAD(P)-binding Rossmann-fold domains"/>
    <property type="match status" value="1"/>
</dbReference>
<organism evidence="3 4">
    <name type="scientific">Ginsengibacter hankyongi</name>
    <dbReference type="NCBI Taxonomy" id="2607284"/>
    <lineage>
        <taxon>Bacteria</taxon>
        <taxon>Pseudomonadati</taxon>
        <taxon>Bacteroidota</taxon>
        <taxon>Chitinophagia</taxon>
        <taxon>Chitinophagales</taxon>
        <taxon>Chitinophagaceae</taxon>
        <taxon>Ginsengibacter</taxon>
    </lineage>
</organism>
<dbReference type="Gene3D" id="3.30.360.10">
    <property type="entry name" value="Dihydrodipicolinate Reductase, domain 2"/>
    <property type="match status" value="1"/>
</dbReference>
<evidence type="ECO:0000313" key="3">
    <source>
        <dbReference type="EMBL" id="KAA9038056.1"/>
    </source>
</evidence>
<evidence type="ECO:0000313" key="4">
    <source>
        <dbReference type="Proteomes" id="UP000326903"/>
    </source>
</evidence>
<keyword evidence="4" id="KW-1185">Reference proteome</keyword>
<dbReference type="GO" id="GO:0000166">
    <property type="term" value="F:nucleotide binding"/>
    <property type="evidence" value="ECO:0007669"/>
    <property type="project" value="InterPro"/>
</dbReference>
<accession>A0A5J5IEB3</accession>
<dbReference type="Pfam" id="PF01408">
    <property type="entry name" value="GFO_IDH_MocA"/>
    <property type="match status" value="1"/>
</dbReference>
<dbReference type="EMBL" id="VYQF01000004">
    <property type="protein sequence ID" value="KAA9038056.1"/>
    <property type="molecule type" value="Genomic_DNA"/>
</dbReference>
<gene>
    <name evidence="3" type="ORF">FW778_14945</name>
</gene>
<evidence type="ECO:0000259" key="2">
    <source>
        <dbReference type="Pfam" id="PF02894"/>
    </source>
</evidence>
<proteinExistence type="predicted"/>
<feature type="domain" description="Gfo/Idh/MocA-like oxidoreductase C-terminal" evidence="2">
    <location>
        <begin position="133"/>
        <end position="347"/>
    </location>
</feature>
<dbReference type="PANTHER" id="PTHR43708:SF7">
    <property type="entry name" value="OXIDOREDUCTASE"/>
    <property type="match status" value="1"/>
</dbReference>
<dbReference type="AlphaFoldDB" id="A0A5J5IEB3"/>
<feature type="domain" description="Gfo/Idh/MocA-like oxidoreductase N-terminal" evidence="1">
    <location>
        <begin position="5"/>
        <end position="120"/>
    </location>
</feature>
<dbReference type="PANTHER" id="PTHR43708">
    <property type="entry name" value="CONSERVED EXPRESSED OXIDOREDUCTASE (EUROFUNG)"/>
    <property type="match status" value="1"/>
</dbReference>
<dbReference type="InterPro" id="IPR036291">
    <property type="entry name" value="NAD(P)-bd_dom_sf"/>
</dbReference>
<reference evidence="3 4" key="1">
    <citation type="submission" date="2019-09" db="EMBL/GenBank/DDBJ databases">
        <title>Draft genome sequence of Ginsengibacter sp. BR5-29.</title>
        <authorList>
            <person name="Im W.-T."/>
        </authorList>
    </citation>
    <scope>NUCLEOTIDE SEQUENCE [LARGE SCALE GENOMIC DNA]</scope>
    <source>
        <strain evidence="3 4">BR5-29</strain>
    </source>
</reference>
<dbReference type="RefSeq" id="WP_150415616.1">
    <property type="nucleotide sequence ID" value="NZ_VYQF01000004.1"/>
</dbReference>
<dbReference type="InterPro" id="IPR004104">
    <property type="entry name" value="Gfo/Idh/MocA-like_OxRdtase_C"/>
</dbReference>
<dbReference type="InterPro" id="IPR051317">
    <property type="entry name" value="Gfo/Idh/MocA_oxidoreduct"/>
</dbReference>
<dbReference type="InterPro" id="IPR000683">
    <property type="entry name" value="Gfo/Idh/MocA-like_OxRdtase_N"/>
</dbReference>
<dbReference type="Pfam" id="PF02894">
    <property type="entry name" value="GFO_IDH_MocA_C"/>
    <property type="match status" value="1"/>
</dbReference>
<sequence>MKPINTALCSFGMSGWVFHAPFLQINPSFNFYGVWERSKNLAEQKYSGVKTFRTLEDMLAEDAIELVVVNTPNYTHYEYAKKALEAGKHVVVEKPFTVTVNEGNELIELAGKQNKKLSVYQNRRYDSDYKTIKKVLSQNILGDIVEAELHFDRFKEELSPKLHKEKPGPGSGSLYDLGSHLIDQALQLFGMPETMFADIASFRPRSKVPDYFEIIFFYHDKRVRVKSSYIVREALPGYVFHGLKGSFIKPKTNVQEEMLQAGEIPDTPDWGTEPESERGLLHAEINGKEVREYIESEKGNYNEYYDGIYEAIRNNKPVPVTADDGLKVIKIIEAAYKSNETKKVVDL</sequence>
<protein>
    <submittedName>
        <fullName evidence="3">Oxidoreductase</fullName>
    </submittedName>
</protein>
<dbReference type="Gene3D" id="3.40.50.720">
    <property type="entry name" value="NAD(P)-binding Rossmann-like Domain"/>
    <property type="match status" value="1"/>
</dbReference>